<evidence type="ECO:0000256" key="2">
    <source>
        <dbReference type="ARBA" id="ARBA00022525"/>
    </source>
</evidence>
<reference evidence="7" key="1">
    <citation type="submission" date="2012-12" db="EMBL/GenBank/DDBJ databases">
        <title>Identification and characterization of a phenylalanine ammonia-lyase gene family in Isatis indigotica Fort.</title>
        <authorList>
            <person name="Liu Q."/>
            <person name="Chen J."/>
            <person name="Zhou X."/>
            <person name="Di P."/>
            <person name="Xiao Y."/>
            <person name="Xuan H."/>
            <person name="Zhang L."/>
            <person name="Chen W."/>
        </authorList>
    </citation>
    <scope>NUCLEOTIDE SEQUENCE</scope>
    <source>
        <tissue evidence="7">Salivary gland</tissue>
    </source>
</reference>
<dbReference type="InterPro" id="IPR021971">
    <property type="entry name" value="Salp15"/>
</dbReference>
<dbReference type="AlphaFoldDB" id="A0A0K8RBU3"/>
<evidence type="ECO:0000313" key="7">
    <source>
        <dbReference type="EMBL" id="JAA68561.1"/>
    </source>
</evidence>
<evidence type="ECO:0000256" key="6">
    <source>
        <dbReference type="SAM" id="SignalP"/>
    </source>
</evidence>
<comment type="similarity">
    <text evidence="5">Belongs to the salp15 family.</text>
</comment>
<evidence type="ECO:0000256" key="4">
    <source>
        <dbReference type="ARBA" id="ARBA00023180"/>
    </source>
</evidence>
<evidence type="ECO:0000256" key="5">
    <source>
        <dbReference type="ARBA" id="ARBA00034321"/>
    </source>
</evidence>
<accession>A0A0K8RBU3</accession>
<feature type="signal peptide" evidence="6">
    <location>
        <begin position="1"/>
        <end position="21"/>
    </location>
</feature>
<evidence type="ECO:0000256" key="1">
    <source>
        <dbReference type="ARBA" id="ARBA00004613"/>
    </source>
</evidence>
<organism evidence="7">
    <name type="scientific">Ixodes ricinus</name>
    <name type="common">Common tick</name>
    <name type="synonym">Acarus ricinus</name>
    <dbReference type="NCBI Taxonomy" id="34613"/>
    <lineage>
        <taxon>Eukaryota</taxon>
        <taxon>Metazoa</taxon>
        <taxon>Ecdysozoa</taxon>
        <taxon>Arthropoda</taxon>
        <taxon>Chelicerata</taxon>
        <taxon>Arachnida</taxon>
        <taxon>Acari</taxon>
        <taxon>Parasitiformes</taxon>
        <taxon>Ixodida</taxon>
        <taxon>Ixodoidea</taxon>
        <taxon>Ixodidae</taxon>
        <taxon>Ixodinae</taxon>
        <taxon>Ixodes</taxon>
    </lineage>
</organism>
<keyword evidence="3 6" id="KW-0732">Signal</keyword>
<comment type="subcellular location">
    <subcellularLocation>
        <location evidence="1">Secreted</location>
    </subcellularLocation>
</comment>
<dbReference type="EMBL" id="GADI01005247">
    <property type="protein sequence ID" value="JAA68561.1"/>
    <property type="molecule type" value="mRNA"/>
</dbReference>
<proteinExistence type="evidence at transcript level"/>
<keyword evidence="4" id="KW-0325">Glycoprotein</keyword>
<protein>
    <submittedName>
        <fullName evidence="7">Putative thrombospondin</fullName>
    </submittedName>
</protein>
<evidence type="ECO:0000256" key="3">
    <source>
        <dbReference type="ARBA" id="ARBA00022729"/>
    </source>
</evidence>
<feature type="chain" id="PRO_5005517327" evidence="6">
    <location>
        <begin position="22"/>
        <end position="118"/>
    </location>
</feature>
<dbReference type="Pfam" id="PF12115">
    <property type="entry name" value="Salp15"/>
    <property type="match status" value="1"/>
</dbReference>
<keyword evidence="2" id="KW-0964">Secreted</keyword>
<sequence length="118" mass="13191">MQLTLFIVIVTFAHLSCEVQSESTSDIFAKIDYLSPQCKAKLTEQLVNKCGESPYQTQLVEVSECTFTCEEYFNNGEIKGTFRRINDKKNGTPCGLNKVCIGGKCVERCNLDFVCTNA</sequence>
<dbReference type="GO" id="GO:0005576">
    <property type="term" value="C:extracellular region"/>
    <property type="evidence" value="ECO:0007669"/>
    <property type="project" value="UniProtKB-SubCell"/>
</dbReference>
<name>A0A0K8RBU3_IXORI</name>